<dbReference type="Gene3D" id="3.20.20.70">
    <property type="entry name" value="Aldolase class I"/>
    <property type="match status" value="1"/>
</dbReference>
<evidence type="ECO:0000256" key="1">
    <source>
        <dbReference type="ARBA" id="ARBA00004948"/>
    </source>
</evidence>
<dbReference type="EMBL" id="CP060394">
    <property type="protein sequence ID" value="QNI31474.1"/>
    <property type="molecule type" value="Genomic_DNA"/>
</dbReference>
<comment type="pathway">
    <text evidence="1">Cofactor biosynthesis; thiamine diphosphate biosynthesis.</text>
</comment>
<protein>
    <submittedName>
        <fullName evidence="4">Thiamine phosphate synthase</fullName>
    </submittedName>
</protein>
<dbReference type="PANTHER" id="PTHR20857:SF15">
    <property type="entry name" value="THIAMINE-PHOSPHATE SYNTHASE"/>
    <property type="match status" value="1"/>
</dbReference>
<evidence type="ECO:0000313" key="5">
    <source>
        <dbReference type="Proteomes" id="UP000515312"/>
    </source>
</evidence>
<dbReference type="InterPro" id="IPR013785">
    <property type="entry name" value="Aldolase_TIM"/>
</dbReference>
<evidence type="ECO:0000313" key="4">
    <source>
        <dbReference type="EMBL" id="QNI31474.1"/>
    </source>
</evidence>
<dbReference type="AlphaFoldDB" id="A0A7G8BG04"/>
<name>A0A7G8BG04_9BACT</name>
<dbReference type="Pfam" id="PF02581">
    <property type="entry name" value="TMP-TENI"/>
    <property type="match status" value="1"/>
</dbReference>
<dbReference type="GO" id="GO:0004789">
    <property type="term" value="F:thiamine-phosphate diphosphorylase activity"/>
    <property type="evidence" value="ECO:0007669"/>
    <property type="project" value="TreeGrafter"/>
</dbReference>
<evidence type="ECO:0000259" key="3">
    <source>
        <dbReference type="Pfam" id="PF02581"/>
    </source>
</evidence>
<dbReference type="GO" id="GO:0009228">
    <property type="term" value="P:thiamine biosynthetic process"/>
    <property type="evidence" value="ECO:0007669"/>
    <property type="project" value="UniProtKB-KW"/>
</dbReference>
<dbReference type="PANTHER" id="PTHR20857">
    <property type="entry name" value="THIAMINE-PHOSPHATE PYROPHOSPHORYLASE"/>
    <property type="match status" value="1"/>
</dbReference>
<keyword evidence="5" id="KW-1185">Reference proteome</keyword>
<dbReference type="CDD" id="cd00564">
    <property type="entry name" value="TMP_TenI"/>
    <property type="match status" value="1"/>
</dbReference>
<sequence>MQLYAITNRRLFARSEDLMKQVVLWASSGVEYVQIREKDLAMVDLAALAEGIVGAVRSVAASTRVLLNGPAEVAAATGCDGVHLTAGLPGLAIQDARLAMSRVVADPIISVSCHTLAEIEHARDDGAVLAIFAPVFEKRLESETMPGQGLEALAAACKVAAPIPVFALGGITAGNAESCVHAGATGIAAIRLFASSDWLSLRGSLSDPRG</sequence>
<evidence type="ECO:0000256" key="2">
    <source>
        <dbReference type="ARBA" id="ARBA00022977"/>
    </source>
</evidence>
<dbReference type="KEGG" id="adin:H7849_20720"/>
<dbReference type="Proteomes" id="UP000515312">
    <property type="component" value="Chromosome"/>
</dbReference>
<keyword evidence="2" id="KW-0784">Thiamine biosynthesis</keyword>
<dbReference type="InterPro" id="IPR036206">
    <property type="entry name" value="ThiamineP_synth_sf"/>
</dbReference>
<accession>A0A7G8BG04</accession>
<proteinExistence type="predicted"/>
<feature type="domain" description="Thiamine phosphate synthase/TenI" evidence="3">
    <location>
        <begin position="3"/>
        <end position="191"/>
    </location>
</feature>
<dbReference type="SUPFAM" id="SSF51391">
    <property type="entry name" value="Thiamin phosphate synthase"/>
    <property type="match status" value="1"/>
</dbReference>
<dbReference type="RefSeq" id="WP_186742131.1">
    <property type="nucleotide sequence ID" value="NZ_CP060394.1"/>
</dbReference>
<dbReference type="GO" id="GO:0005737">
    <property type="term" value="C:cytoplasm"/>
    <property type="evidence" value="ECO:0007669"/>
    <property type="project" value="TreeGrafter"/>
</dbReference>
<dbReference type="InterPro" id="IPR022998">
    <property type="entry name" value="ThiamineP_synth_TenI"/>
</dbReference>
<organism evidence="4 5">
    <name type="scientific">Alloacidobacterium dinghuense</name>
    <dbReference type="NCBI Taxonomy" id="2763107"/>
    <lineage>
        <taxon>Bacteria</taxon>
        <taxon>Pseudomonadati</taxon>
        <taxon>Acidobacteriota</taxon>
        <taxon>Terriglobia</taxon>
        <taxon>Terriglobales</taxon>
        <taxon>Acidobacteriaceae</taxon>
        <taxon>Alloacidobacterium</taxon>
    </lineage>
</organism>
<reference evidence="4 5" key="1">
    <citation type="submission" date="2020-08" db="EMBL/GenBank/DDBJ databases">
        <title>Edaphobacter telluris sp. nov. and Acidobacterium dinghuensis sp. nov., two acidobacteria isolated from forest soil.</title>
        <authorList>
            <person name="Fu J."/>
            <person name="Qiu L."/>
        </authorList>
    </citation>
    <scope>NUCLEOTIDE SEQUENCE [LARGE SCALE GENOMIC DNA]</scope>
    <source>
        <strain evidence="4">4Y35</strain>
    </source>
</reference>
<gene>
    <name evidence="4" type="ORF">H7849_20720</name>
</gene>